<dbReference type="PROSITE" id="PS51257">
    <property type="entry name" value="PROKAR_LIPOPROTEIN"/>
    <property type="match status" value="1"/>
</dbReference>
<feature type="region of interest" description="Disordered" evidence="1">
    <location>
        <begin position="25"/>
        <end position="47"/>
    </location>
</feature>
<proteinExistence type="predicted"/>
<dbReference type="Proteomes" id="UP001501436">
    <property type="component" value="Unassembled WGS sequence"/>
</dbReference>
<protein>
    <recommendedName>
        <fullName evidence="4">T9SS C-terminal target domain-containing protein</fullName>
    </recommendedName>
</protein>
<organism evidence="2 3">
    <name type="scientific">Mucilaginibacter defluvii</name>
    <dbReference type="NCBI Taxonomy" id="1196019"/>
    <lineage>
        <taxon>Bacteria</taxon>
        <taxon>Pseudomonadati</taxon>
        <taxon>Bacteroidota</taxon>
        <taxon>Sphingobacteriia</taxon>
        <taxon>Sphingobacteriales</taxon>
        <taxon>Sphingobacteriaceae</taxon>
        <taxon>Mucilaginibacter</taxon>
    </lineage>
</organism>
<name>A0ABP9FS80_9SPHI</name>
<evidence type="ECO:0000313" key="3">
    <source>
        <dbReference type="Proteomes" id="UP001501436"/>
    </source>
</evidence>
<dbReference type="RefSeq" id="WP_345330797.1">
    <property type="nucleotide sequence ID" value="NZ_BAABJI010000002.1"/>
</dbReference>
<gene>
    <name evidence="2" type="ORF">GCM10023313_17750</name>
</gene>
<comment type="caution">
    <text evidence="2">The sequence shown here is derived from an EMBL/GenBank/DDBJ whole genome shotgun (WGS) entry which is preliminary data.</text>
</comment>
<reference evidence="3" key="1">
    <citation type="journal article" date="2019" name="Int. J. Syst. Evol. Microbiol.">
        <title>The Global Catalogue of Microorganisms (GCM) 10K type strain sequencing project: providing services to taxonomists for standard genome sequencing and annotation.</title>
        <authorList>
            <consortium name="The Broad Institute Genomics Platform"/>
            <consortium name="The Broad Institute Genome Sequencing Center for Infectious Disease"/>
            <person name="Wu L."/>
            <person name="Ma J."/>
        </authorList>
    </citation>
    <scope>NUCLEOTIDE SEQUENCE [LARGE SCALE GENOMIC DNA]</scope>
    <source>
        <strain evidence="3">JCM 18283</strain>
    </source>
</reference>
<evidence type="ECO:0000313" key="2">
    <source>
        <dbReference type="EMBL" id="GAA4914801.1"/>
    </source>
</evidence>
<feature type="region of interest" description="Disordered" evidence="1">
    <location>
        <begin position="302"/>
        <end position="322"/>
    </location>
</feature>
<evidence type="ECO:0000256" key="1">
    <source>
        <dbReference type="SAM" id="MobiDB-lite"/>
    </source>
</evidence>
<accession>A0ABP9FS80</accession>
<sequence length="467" mass="48659">MVNQIKNAGVAAMVAAALFTTSCKKEKSNDGSGYHNRSKSAGFTNPTQSIPVNADGAIQDNFDGNATDNVINLTNSTVWLIDGISYVPSGKTLKIPAGTILSSGAFKTYAATEEGVSIIKDIRGVLLVVKGAKLDAQGTEALPIVFTSPNAPGSRAAGDFGGIILLGDAPTNQPDYTEIEGLPYIPGTNTTYGGTDVTDNSGIMQYVRIEYAGYLLIADQGVNGLTCGGVGSGTTLDHIQVTYAGDDSFEFFGGTVNASYLIAAGGFDDDFDFTYGYTGTIQYAVVLKALNSTHSTIGTPTISDANGIESDNDRQGSSLTPKTRPVLKNFTVLGTSTDNPVLRLGARFRRNTNFDLQNSVIGGFPAGVTVENGSSGIFGTNIVHAFSATGAYTPASTATPANNYLLLGAVGTNPFYTDHTTAYNINALIPRSTSPIAATQGAVSKGTAAGATWLKNWTLFTAQNKVY</sequence>
<dbReference type="PANTHER" id="PTHR41339">
    <property type="entry name" value="LIPL48"/>
    <property type="match status" value="1"/>
</dbReference>
<dbReference type="EMBL" id="BAABJI010000002">
    <property type="protein sequence ID" value="GAA4914801.1"/>
    <property type="molecule type" value="Genomic_DNA"/>
</dbReference>
<keyword evidence="3" id="KW-1185">Reference proteome</keyword>
<dbReference type="PANTHER" id="PTHR41339:SF1">
    <property type="entry name" value="SECRETED PROTEIN"/>
    <property type="match status" value="1"/>
</dbReference>
<evidence type="ECO:0008006" key="4">
    <source>
        <dbReference type="Google" id="ProtNLM"/>
    </source>
</evidence>